<feature type="compositionally biased region" description="Polar residues" evidence="4">
    <location>
        <begin position="753"/>
        <end position="769"/>
    </location>
</feature>
<dbReference type="PANTHER" id="PTHR34105:SF1">
    <property type="entry name" value="PROLINE-, GLUTAMIC ACID- AND LEUCINE-RICH PROTEIN 1"/>
    <property type="match status" value="1"/>
</dbReference>
<dbReference type="EMBL" id="MDYQ01000010">
    <property type="protein sequence ID" value="PRP88520.1"/>
    <property type="molecule type" value="Genomic_DNA"/>
</dbReference>
<dbReference type="OrthoDB" id="20900at2759"/>
<feature type="compositionally biased region" description="Low complexity" evidence="4">
    <location>
        <begin position="725"/>
        <end position="752"/>
    </location>
</feature>
<keyword evidence="8" id="KW-1185">Reference proteome</keyword>
<dbReference type="Proteomes" id="UP000241769">
    <property type="component" value="Unassembled WGS sequence"/>
</dbReference>
<comment type="similarity">
    <text evidence="2">Belongs to the RIX1/PELP1 family.</text>
</comment>
<reference evidence="6 8" key="1">
    <citation type="journal article" date="2018" name="Genome Biol. Evol.">
        <title>Multiple Roots of Fruiting Body Formation in Amoebozoa.</title>
        <authorList>
            <person name="Hillmann F."/>
            <person name="Forbes G."/>
            <person name="Novohradska S."/>
            <person name="Ferling I."/>
            <person name="Riege K."/>
            <person name="Groth M."/>
            <person name="Westermann M."/>
            <person name="Marz M."/>
            <person name="Spaller T."/>
            <person name="Winckler T."/>
            <person name="Schaap P."/>
            <person name="Glockner G."/>
        </authorList>
    </citation>
    <scope>NUCLEOTIDE SEQUENCE [LARGE SCALE GENOMIC DNA]</scope>
    <source>
        <strain evidence="6 8">Jena</strain>
    </source>
</reference>
<dbReference type="InterPro" id="IPR012583">
    <property type="entry name" value="RIX1_N"/>
</dbReference>
<dbReference type="Pfam" id="PF08167">
    <property type="entry name" value="RIX1"/>
    <property type="match status" value="1"/>
</dbReference>
<evidence type="ECO:0000256" key="1">
    <source>
        <dbReference type="ARBA" id="ARBA00004123"/>
    </source>
</evidence>
<evidence type="ECO:0000313" key="6">
    <source>
        <dbReference type="EMBL" id="PRP88511.1"/>
    </source>
</evidence>
<evidence type="ECO:0000256" key="2">
    <source>
        <dbReference type="ARBA" id="ARBA00010511"/>
    </source>
</evidence>
<dbReference type="AlphaFoldDB" id="A0A2P6NX32"/>
<gene>
    <name evidence="6" type="ORF">PROFUN_03228</name>
    <name evidence="7" type="ORF">PROFUN_03237</name>
</gene>
<dbReference type="GO" id="GO:0006364">
    <property type="term" value="P:rRNA processing"/>
    <property type="evidence" value="ECO:0007669"/>
    <property type="project" value="TreeGrafter"/>
</dbReference>
<dbReference type="SUPFAM" id="SSF48371">
    <property type="entry name" value="ARM repeat"/>
    <property type="match status" value="1"/>
</dbReference>
<sequence>MNTLTELIKKDLFAEGIDNPLDRLDYVLTVLSQDELLTRALSTGDRAEQKQCNQWLTKVSSLAKDKKWEVVWAGLCLWRQSISSCTQQQLSEHLEPWIKQLTDMLKRGRADITSGMKCLLALTTAELIERGCHFAETKRAMLNLHVPRLVPMIVKVVEKSILTSRSEALEALRLSSRCHPNAFKSLLPKIEDLLFNQILTESEETRTESIITLAELASTNESSWTRTANRAIRGSHYLLGIIYTGVDDQPYQDISDDQHLSSLLSVRNDANVLASQYSSLLKLSSVLLEKGADEKREELQVQVPIHDYVRLIKRGLTPEHDHVTVSQKIDTDLDDVDRTMVIFALSMLSDTEKLFSHVHTCSYRLLSSLLLSVRTALSPFLSDITSLLLAGLEDTQTSPSLREEVYKCSSYFVSFFGIHGASSVSTAVLSSLYGQLSSFLASRRDSNTIVMQVGHNSKELHSIASIVKRQKKTSEEQLGSKNVQKVRTMNQSEEKNILAALTAFMNIIQYSGTVLPYTIRCELDTLLCSILLDPSILLALMKCLLTSILSPVANQPSVLSYALAIFSKGRNDPSQQISLFCAAAVSTCELSIHPRAPPLIVNKLTVPFHLETSPLSALKPTSTHLQSYAPMEVTSIEDQEEEKSEEDKEERRVEATPTSVLPYTVTSRREKKVEEKEEKEEKREEETNAKKRRIGTPEGPSKKRGKAGESPQSIEKKEGKREKTATPQKASTQKTTTPQKATPQKTATPQKASTATPQKASTATPQKTGENNKVEAAKGEEADLVDEGPDSDDE</sequence>
<feature type="domain" description="Pre-rRNA-processing protein RIX1 N-terminal" evidence="5">
    <location>
        <begin position="20"/>
        <end position="200"/>
    </location>
</feature>
<name>A0A2P6NX32_9EUKA</name>
<comment type="subcellular location">
    <subcellularLocation>
        <location evidence="1">Nucleus</location>
    </subcellularLocation>
</comment>
<comment type="caution">
    <text evidence="6">The sequence shown here is derived from an EMBL/GenBank/DDBJ whole genome shotgun (WGS) entry which is preliminary data.</text>
</comment>
<dbReference type="Gene3D" id="1.25.10.10">
    <property type="entry name" value="Leucine-rich Repeat Variant"/>
    <property type="match status" value="1"/>
</dbReference>
<dbReference type="EMBL" id="MDYQ01000010">
    <property type="protein sequence ID" value="PRP88511.1"/>
    <property type="molecule type" value="Genomic_DNA"/>
</dbReference>
<dbReference type="STRING" id="1890364.A0A2P6NX32"/>
<evidence type="ECO:0000313" key="8">
    <source>
        <dbReference type="Proteomes" id="UP000241769"/>
    </source>
</evidence>
<feature type="compositionally biased region" description="Basic and acidic residues" evidence="4">
    <location>
        <begin position="714"/>
        <end position="724"/>
    </location>
</feature>
<dbReference type="FunCoup" id="A0A2P6NX32">
    <property type="interactions" value="23"/>
</dbReference>
<feature type="compositionally biased region" description="Basic and acidic residues" evidence="4">
    <location>
        <begin position="645"/>
        <end position="654"/>
    </location>
</feature>
<evidence type="ECO:0000259" key="5">
    <source>
        <dbReference type="Pfam" id="PF08167"/>
    </source>
</evidence>
<organism evidence="6 8">
    <name type="scientific">Planoprotostelium fungivorum</name>
    <dbReference type="NCBI Taxonomy" id="1890364"/>
    <lineage>
        <taxon>Eukaryota</taxon>
        <taxon>Amoebozoa</taxon>
        <taxon>Evosea</taxon>
        <taxon>Variosea</taxon>
        <taxon>Cavosteliida</taxon>
        <taxon>Cavosteliaceae</taxon>
        <taxon>Planoprotostelium</taxon>
    </lineage>
</organism>
<evidence type="ECO:0000256" key="4">
    <source>
        <dbReference type="SAM" id="MobiDB-lite"/>
    </source>
</evidence>
<dbReference type="PANTHER" id="PTHR34105">
    <property type="entry name" value="PROLINE-, GLUTAMIC ACID- AND LEUCINE-RICH PROTEIN 1"/>
    <property type="match status" value="1"/>
</dbReference>
<feature type="compositionally biased region" description="Acidic residues" evidence="4">
    <location>
        <begin position="635"/>
        <end position="644"/>
    </location>
</feature>
<protein>
    <recommendedName>
        <fullName evidence="5">Pre-rRNA-processing protein RIX1 N-terminal domain-containing protein</fullName>
    </recommendedName>
</protein>
<feature type="compositionally biased region" description="Basic and acidic residues" evidence="4">
    <location>
        <begin position="667"/>
        <end position="689"/>
    </location>
</feature>
<feature type="compositionally biased region" description="Polar residues" evidence="4">
    <location>
        <begin position="656"/>
        <end position="666"/>
    </location>
</feature>
<proteinExistence type="inferred from homology"/>
<keyword evidence="3" id="KW-0539">Nucleus</keyword>
<evidence type="ECO:0000313" key="7">
    <source>
        <dbReference type="EMBL" id="PRP88520.1"/>
    </source>
</evidence>
<dbReference type="GO" id="GO:0005634">
    <property type="term" value="C:nucleus"/>
    <property type="evidence" value="ECO:0007669"/>
    <property type="project" value="UniProtKB-SubCell"/>
</dbReference>
<evidence type="ECO:0000256" key="3">
    <source>
        <dbReference type="ARBA" id="ARBA00023242"/>
    </source>
</evidence>
<feature type="compositionally biased region" description="Basic and acidic residues" evidence="4">
    <location>
        <begin position="770"/>
        <end position="781"/>
    </location>
</feature>
<dbReference type="InterPro" id="IPR016024">
    <property type="entry name" value="ARM-type_fold"/>
</dbReference>
<accession>A0A2P6NX32</accession>
<dbReference type="InterPro" id="IPR011989">
    <property type="entry name" value="ARM-like"/>
</dbReference>
<dbReference type="InParanoid" id="A0A2P6NX32"/>
<feature type="region of interest" description="Disordered" evidence="4">
    <location>
        <begin position="621"/>
        <end position="794"/>
    </location>
</feature>
<feature type="compositionally biased region" description="Acidic residues" evidence="4">
    <location>
        <begin position="782"/>
        <end position="794"/>
    </location>
</feature>